<name>A0A1E3PJD2_9ASCO</name>
<dbReference type="OrthoDB" id="3196451at2759"/>
<protein>
    <submittedName>
        <fullName evidence="4">Rho GTPase activation protein</fullName>
    </submittedName>
</protein>
<reference evidence="4 5" key="1">
    <citation type="journal article" date="2016" name="Proc. Natl. Acad. Sci. U.S.A.">
        <title>Comparative genomics of biotechnologically important yeasts.</title>
        <authorList>
            <person name="Riley R."/>
            <person name="Haridas S."/>
            <person name="Wolfe K.H."/>
            <person name="Lopes M.R."/>
            <person name="Hittinger C.T."/>
            <person name="Goeker M."/>
            <person name="Salamov A.A."/>
            <person name="Wisecaver J.H."/>
            <person name="Long T.M."/>
            <person name="Calvey C.H."/>
            <person name="Aerts A.L."/>
            <person name="Barry K.W."/>
            <person name="Choi C."/>
            <person name="Clum A."/>
            <person name="Coughlan A.Y."/>
            <person name="Deshpande S."/>
            <person name="Douglass A.P."/>
            <person name="Hanson S.J."/>
            <person name="Klenk H.-P."/>
            <person name="LaButti K.M."/>
            <person name="Lapidus A."/>
            <person name="Lindquist E.A."/>
            <person name="Lipzen A.M."/>
            <person name="Meier-Kolthoff J.P."/>
            <person name="Ohm R.A."/>
            <person name="Otillar R.P."/>
            <person name="Pangilinan J.L."/>
            <person name="Peng Y."/>
            <person name="Rokas A."/>
            <person name="Rosa C.A."/>
            <person name="Scheuner C."/>
            <person name="Sibirny A.A."/>
            <person name="Slot J.C."/>
            <person name="Stielow J.B."/>
            <person name="Sun H."/>
            <person name="Kurtzman C.P."/>
            <person name="Blackwell M."/>
            <person name="Grigoriev I.V."/>
            <person name="Jeffries T.W."/>
        </authorList>
    </citation>
    <scope>NUCLEOTIDE SEQUENCE [LARGE SCALE GENOMIC DNA]</scope>
    <source>
        <strain evidence="4 5">DSM 6958</strain>
    </source>
</reference>
<feature type="non-terminal residue" evidence="4">
    <location>
        <position position="305"/>
    </location>
</feature>
<dbReference type="STRING" id="857566.A0A1E3PJD2"/>
<dbReference type="Proteomes" id="UP000095009">
    <property type="component" value="Unassembled WGS sequence"/>
</dbReference>
<feature type="compositionally biased region" description="Polar residues" evidence="2">
    <location>
        <begin position="8"/>
        <end position="43"/>
    </location>
</feature>
<dbReference type="PANTHER" id="PTHR15228:SF25">
    <property type="entry name" value="F-BAR DOMAIN-CONTAINING PROTEIN"/>
    <property type="match status" value="1"/>
</dbReference>
<dbReference type="AlphaFoldDB" id="A0A1E3PJD2"/>
<organism evidence="4 5">
    <name type="scientific">Nadsonia fulvescens var. elongata DSM 6958</name>
    <dbReference type="NCBI Taxonomy" id="857566"/>
    <lineage>
        <taxon>Eukaryota</taxon>
        <taxon>Fungi</taxon>
        <taxon>Dikarya</taxon>
        <taxon>Ascomycota</taxon>
        <taxon>Saccharomycotina</taxon>
        <taxon>Dipodascomycetes</taxon>
        <taxon>Dipodascales</taxon>
        <taxon>Dipodascales incertae sedis</taxon>
        <taxon>Nadsonia</taxon>
    </lineage>
</organism>
<dbReference type="InterPro" id="IPR051025">
    <property type="entry name" value="RhoGAP"/>
</dbReference>
<keyword evidence="1" id="KW-0343">GTPase activation</keyword>
<feature type="domain" description="Rho-GAP" evidence="3">
    <location>
        <begin position="62"/>
        <end position="305"/>
    </location>
</feature>
<dbReference type="GO" id="GO:0005938">
    <property type="term" value="C:cell cortex"/>
    <property type="evidence" value="ECO:0007669"/>
    <property type="project" value="TreeGrafter"/>
</dbReference>
<dbReference type="GO" id="GO:0005096">
    <property type="term" value="F:GTPase activator activity"/>
    <property type="evidence" value="ECO:0007669"/>
    <property type="project" value="UniProtKB-KW"/>
</dbReference>
<dbReference type="InterPro" id="IPR000198">
    <property type="entry name" value="RhoGAP_dom"/>
</dbReference>
<dbReference type="CDD" id="cd04396">
    <property type="entry name" value="RhoGAP_fSAC7_BAG7"/>
    <property type="match status" value="1"/>
</dbReference>
<dbReference type="PANTHER" id="PTHR15228">
    <property type="entry name" value="SPERMATHECAL PHYSIOLOGY VARIANT"/>
    <property type="match status" value="1"/>
</dbReference>
<dbReference type="Pfam" id="PF00620">
    <property type="entry name" value="RhoGAP"/>
    <property type="match status" value="2"/>
</dbReference>
<dbReference type="GO" id="GO:0007165">
    <property type="term" value="P:signal transduction"/>
    <property type="evidence" value="ECO:0007669"/>
    <property type="project" value="InterPro"/>
</dbReference>
<dbReference type="InterPro" id="IPR008936">
    <property type="entry name" value="Rho_GTPase_activation_prot"/>
</dbReference>
<dbReference type="SUPFAM" id="SSF48350">
    <property type="entry name" value="GTPase activation domain, GAP"/>
    <property type="match status" value="1"/>
</dbReference>
<evidence type="ECO:0000256" key="1">
    <source>
        <dbReference type="ARBA" id="ARBA00022468"/>
    </source>
</evidence>
<keyword evidence="5" id="KW-1185">Reference proteome</keyword>
<accession>A0A1E3PJD2</accession>
<feature type="compositionally biased region" description="Polar residues" evidence="2">
    <location>
        <begin position="178"/>
        <end position="195"/>
    </location>
</feature>
<evidence type="ECO:0000259" key="3">
    <source>
        <dbReference type="PROSITE" id="PS50238"/>
    </source>
</evidence>
<sequence length="305" mass="34477">RPRMPYKSRSSSAIQTPNSVSGEPETMENNNSTEYSQDESNNQSPIFGVPLAKSIEYANVSISLSDPQGEQFIYGYIPIVVAKCGVYLKQNATTVEGIFRLSGSAKRIKDLQYIFNAPPRFGKGLDWTGFNVHDAANVLRRYLNNLPEPIIPLEFYEKFRDPLRDCTTIMAYLENKTAQQNPSFSQQSESDPSKSPSEHESDNYDFEYGIPEDSPLGRDILRAVDRYQVLIANLPPLNRQLLMYILDLLAVFASRSEENLMPAPNLAAIFQPSILSHPTHDMSPSDYHLSRAVIEFMIEHSNKFL</sequence>
<gene>
    <name evidence="4" type="ORF">NADFUDRAFT_11202</name>
</gene>
<proteinExistence type="predicted"/>
<feature type="region of interest" description="Disordered" evidence="2">
    <location>
        <begin position="1"/>
        <end position="43"/>
    </location>
</feature>
<feature type="non-terminal residue" evidence="4">
    <location>
        <position position="1"/>
    </location>
</feature>
<evidence type="ECO:0000313" key="4">
    <source>
        <dbReference type="EMBL" id="ODQ65533.1"/>
    </source>
</evidence>
<dbReference type="EMBL" id="KV454409">
    <property type="protein sequence ID" value="ODQ65533.1"/>
    <property type="molecule type" value="Genomic_DNA"/>
</dbReference>
<dbReference type="Gene3D" id="1.10.555.10">
    <property type="entry name" value="Rho GTPase activation protein"/>
    <property type="match status" value="1"/>
</dbReference>
<evidence type="ECO:0000256" key="2">
    <source>
        <dbReference type="SAM" id="MobiDB-lite"/>
    </source>
</evidence>
<feature type="region of interest" description="Disordered" evidence="2">
    <location>
        <begin position="178"/>
        <end position="208"/>
    </location>
</feature>
<dbReference type="GO" id="GO:0060237">
    <property type="term" value="P:regulation of fungal-type cell wall organization"/>
    <property type="evidence" value="ECO:0007669"/>
    <property type="project" value="TreeGrafter"/>
</dbReference>
<evidence type="ECO:0000313" key="5">
    <source>
        <dbReference type="Proteomes" id="UP000095009"/>
    </source>
</evidence>
<dbReference type="PROSITE" id="PS50238">
    <property type="entry name" value="RHOGAP"/>
    <property type="match status" value="1"/>
</dbReference>
<dbReference type="SMART" id="SM00324">
    <property type="entry name" value="RhoGAP"/>
    <property type="match status" value="1"/>
</dbReference>